<reference evidence="2" key="1">
    <citation type="submission" date="2021-01" db="EMBL/GenBank/DDBJ databases">
        <title>Lacisediminihabitans sp. nov. strain G11-30, isolated from Antarctic Soil.</title>
        <authorList>
            <person name="Li J."/>
        </authorList>
    </citation>
    <scope>NUCLEOTIDE SEQUENCE</scope>
    <source>
        <strain evidence="2">G11-30</strain>
    </source>
</reference>
<keyword evidence="1" id="KW-1133">Transmembrane helix</keyword>
<keyword evidence="1" id="KW-0812">Transmembrane</keyword>
<name>A0A934W2L5_9MICO</name>
<feature type="transmembrane region" description="Helical" evidence="1">
    <location>
        <begin position="666"/>
        <end position="686"/>
    </location>
</feature>
<evidence type="ECO:0000313" key="4">
    <source>
        <dbReference type="Proteomes" id="UP000636458"/>
    </source>
</evidence>
<feature type="transmembrane region" description="Helical" evidence="1">
    <location>
        <begin position="852"/>
        <end position="873"/>
    </location>
</feature>
<protein>
    <recommendedName>
        <fullName evidence="5">FtsX-like permease family protein</fullName>
    </recommendedName>
</protein>
<feature type="transmembrane region" description="Helical" evidence="1">
    <location>
        <begin position="906"/>
        <end position="923"/>
    </location>
</feature>
<accession>A0A934W2L5</accession>
<comment type="caution">
    <text evidence="2">The sequence shown here is derived from an EMBL/GenBank/DDBJ whole genome shotgun (WGS) entry which is preliminary data.</text>
</comment>
<keyword evidence="1" id="KW-0472">Membrane</keyword>
<evidence type="ECO:0000313" key="2">
    <source>
        <dbReference type="EMBL" id="MBK4346951.1"/>
    </source>
</evidence>
<evidence type="ECO:0000256" key="1">
    <source>
        <dbReference type="SAM" id="Phobius"/>
    </source>
</evidence>
<dbReference type="EMBL" id="JAEPES010000001">
    <property type="protein sequence ID" value="MBK4346951.1"/>
    <property type="molecule type" value="Genomic_DNA"/>
</dbReference>
<feature type="transmembrane region" description="Helical" evidence="1">
    <location>
        <begin position="935"/>
        <end position="953"/>
    </location>
</feature>
<feature type="transmembrane region" description="Helical" evidence="1">
    <location>
        <begin position="807"/>
        <end position="832"/>
    </location>
</feature>
<feature type="transmembrane region" description="Helical" evidence="1">
    <location>
        <begin position="717"/>
        <end position="737"/>
    </location>
</feature>
<sequence>MTAEKAPVRMRVPGAMRRLGRDRARLIAVVLLAVVTLSAAGIQSAAASILQHTLDANWRGAYDILVTAKGSHPPSNGLLPTNALSSGKRMPLAAVATIRSIEGIDVAAPIGEVQAAQLRYGFPLVSVPKGVAGASEVPQAFTVTTRLTTNDGLGERLVSSTTNTVVIDETPKPPAPTSCTFLDHPVDVAKYPHLCAEVSATYQNAATVFEGSSTRLGGLLTDGVIRFPAMMSPVGSTRITLVDPDAERAILGKAGRFLAPLQSVRAHARTSAADMDRWATRTSSPFARNFVEQRKARASEMHTQNRFSNDPEIAKEYADFFAEYQVDQGASETVDENFVPLLTTSTGSAPLTMTATISALGPAPRTGGDVGSESFTLPQGTGTPVGTSTADASGLLNPFARGTVEVPWPGTDPDRLSLDPTYDVLSLNWLGAVGGMPTKPHSPTTLTGTGFARPVSPSMRDGGDPFAAKKSGTDAGLESVYSSVSSIGPMDFTHQNLVVPVGSFSTSQVAKLQSPESYVPLGAYQSAETTVERDGERMKMLPSVSGLGLVSPRTVAIAPIASAAAWGQKDPVSAIRVRVAGISAYTQDARERVASVAAAIRQLGFTATLVAGSSPTSVDLAVDNYAFGTTTADEKQRVGTLHGVRQQWSELGAAALADTAVSTSSLAVLGIALGGVILLLATVQVVSIPRRREAAGALRTMGWTSWRVRRWLAAEEINGVVLVVLAGVAAILLSGMATTPVLIAAATSVVALTSALAAIAGGARAVRSRTQTHTPMRPRRASANRGGARYGVTTTLRFGLRRARSQLPVSISQAAAIVLAGLSAAGVAEVFIDGRRSAGASLVARLTVDQAAVAQLLLGAVALVAGVALSLVVRRIVVARRAADDSALRAMGWSARNLRSARHAELGVIVVPAIVIAAELAWMGATATDPVDRTALVVVAVLAAALVSAALLVDSRKGTRS</sequence>
<dbReference type="Proteomes" id="UP000636458">
    <property type="component" value="Unassembled WGS sequence"/>
</dbReference>
<organism evidence="2 4">
    <name type="scientific">Lacisediminihabitans changchengi</name>
    <dbReference type="NCBI Taxonomy" id="2787634"/>
    <lineage>
        <taxon>Bacteria</taxon>
        <taxon>Bacillati</taxon>
        <taxon>Actinomycetota</taxon>
        <taxon>Actinomycetes</taxon>
        <taxon>Micrococcales</taxon>
        <taxon>Microbacteriaceae</taxon>
        <taxon>Lacisediminihabitans</taxon>
    </lineage>
</organism>
<dbReference type="RefSeq" id="WP_200555233.1">
    <property type="nucleotide sequence ID" value="NZ_JAEPES010000001.1"/>
</dbReference>
<proteinExistence type="predicted"/>
<gene>
    <name evidence="2" type="ORF">IV501_04835</name>
    <name evidence="3" type="ORF">IV501_09790</name>
</gene>
<evidence type="ECO:0008006" key="5">
    <source>
        <dbReference type="Google" id="ProtNLM"/>
    </source>
</evidence>
<dbReference type="EMBL" id="JAEPES010000003">
    <property type="protein sequence ID" value="MBK4347926.1"/>
    <property type="molecule type" value="Genomic_DNA"/>
</dbReference>
<feature type="transmembrane region" description="Helical" evidence="1">
    <location>
        <begin position="743"/>
        <end position="766"/>
    </location>
</feature>
<evidence type="ECO:0000313" key="3">
    <source>
        <dbReference type="EMBL" id="MBK4347926.1"/>
    </source>
</evidence>
<keyword evidence="4" id="KW-1185">Reference proteome</keyword>
<dbReference type="AlphaFoldDB" id="A0A934W2L5"/>